<dbReference type="InterPro" id="IPR041875">
    <property type="entry name" value="Syntaxin-8_SNARE"/>
</dbReference>
<dbReference type="GO" id="GO:0005484">
    <property type="term" value="F:SNAP receptor activity"/>
    <property type="evidence" value="ECO:0007669"/>
    <property type="project" value="TreeGrafter"/>
</dbReference>
<dbReference type="SMART" id="SM00397">
    <property type="entry name" value="t_SNARE"/>
    <property type="match status" value="1"/>
</dbReference>
<evidence type="ECO:0000256" key="1">
    <source>
        <dbReference type="ARBA" id="ARBA00004370"/>
    </source>
</evidence>
<evidence type="ECO:0000256" key="2">
    <source>
        <dbReference type="ARBA" id="ARBA00022448"/>
    </source>
</evidence>
<reference evidence="7 8" key="1">
    <citation type="journal article" date="2024" name="Insects">
        <title>An Improved Chromosome-Level Genome Assembly of the Firefly Pyrocoelia pectoralis.</title>
        <authorList>
            <person name="Fu X."/>
            <person name="Meyer-Rochow V.B."/>
            <person name="Ballantyne L."/>
            <person name="Zhu X."/>
        </authorList>
    </citation>
    <scope>NUCLEOTIDE SEQUENCE [LARGE SCALE GENOMIC DNA]</scope>
    <source>
        <strain evidence="7">XCY_ONT2</strain>
    </source>
</reference>
<keyword evidence="5" id="KW-1133">Transmembrane helix</keyword>
<evidence type="ECO:0000256" key="3">
    <source>
        <dbReference type="ARBA" id="ARBA00023054"/>
    </source>
</evidence>
<dbReference type="Gene3D" id="1.20.5.110">
    <property type="match status" value="1"/>
</dbReference>
<dbReference type="PROSITE" id="PS50192">
    <property type="entry name" value="T_SNARE"/>
    <property type="match status" value="1"/>
</dbReference>
<dbReference type="GO" id="GO:0048278">
    <property type="term" value="P:vesicle docking"/>
    <property type="evidence" value="ECO:0007669"/>
    <property type="project" value="TreeGrafter"/>
</dbReference>
<dbReference type="InterPro" id="IPR000727">
    <property type="entry name" value="T_SNARE_dom"/>
</dbReference>
<comment type="caution">
    <text evidence="7">The sequence shown here is derived from an EMBL/GenBank/DDBJ whole genome shotgun (WGS) entry which is preliminary data.</text>
</comment>
<evidence type="ECO:0000256" key="5">
    <source>
        <dbReference type="SAM" id="Phobius"/>
    </source>
</evidence>
<dbReference type="AlphaFoldDB" id="A0AAN7VDS8"/>
<dbReference type="EMBL" id="JAVRBK010000006">
    <property type="protein sequence ID" value="KAK5642074.1"/>
    <property type="molecule type" value="Genomic_DNA"/>
</dbReference>
<dbReference type="GO" id="GO:0012505">
    <property type="term" value="C:endomembrane system"/>
    <property type="evidence" value="ECO:0007669"/>
    <property type="project" value="TreeGrafter"/>
</dbReference>
<dbReference type="GO" id="GO:0000149">
    <property type="term" value="F:SNARE binding"/>
    <property type="evidence" value="ECO:0007669"/>
    <property type="project" value="TreeGrafter"/>
</dbReference>
<dbReference type="Pfam" id="PF05739">
    <property type="entry name" value="SNARE"/>
    <property type="match status" value="1"/>
</dbReference>
<dbReference type="Proteomes" id="UP001329430">
    <property type="component" value="Chromosome 6"/>
</dbReference>
<dbReference type="SUPFAM" id="SSF58038">
    <property type="entry name" value="SNARE fusion complex"/>
    <property type="match status" value="1"/>
</dbReference>
<keyword evidence="8" id="KW-1185">Reference proteome</keyword>
<dbReference type="PANTHER" id="PTHR19957:SF124">
    <property type="entry name" value="SYNTAXIN-8"/>
    <property type="match status" value="1"/>
</dbReference>
<dbReference type="GO" id="GO:0031201">
    <property type="term" value="C:SNARE complex"/>
    <property type="evidence" value="ECO:0007669"/>
    <property type="project" value="TreeGrafter"/>
</dbReference>
<dbReference type="PANTHER" id="PTHR19957">
    <property type="entry name" value="SYNTAXIN"/>
    <property type="match status" value="1"/>
</dbReference>
<keyword evidence="5" id="KW-0812">Transmembrane</keyword>
<dbReference type="GO" id="GO:0006906">
    <property type="term" value="P:vesicle fusion"/>
    <property type="evidence" value="ECO:0007669"/>
    <property type="project" value="TreeGrafter"/>
</dbReference>
<evidence type="ECO:0000259" key="6">
    <source>
        <dbReference type="PROSITE" id="PS50192"/>
    </source>
</evidence>
<evidence type="ECO:0000256" key="4">
    <source>
        <dbReference type="ARBA" id="ARBA00023136"/>
    </source>
</evidence>
<name>A0AAN7VDS8_9COLE</name>
<protein>
    <recommendedName>
        <fullName evidence="6">t-SNARE coiled-coil homology domain-containing protein</fullName>
    </recommendedName>
</protein>
<comment type="subcellular location">
    <subcellularLocation>
        <location evidence="1">Membrane</location>
    </subcellularLocation>
</comment>
<feature type="domain" description="T-SNARE coiled-coil homology" evidence="6">
    <location>
        <begin position="148"/>
        <end position="210"/>
    </location>
</feature>
<feature type="transmembrane region" description="Helical" evidence="5">
    <location>
        <begin position="217"/>
        <end position="235"/>
    </location>
</feature>
<evidence type="ECO:0000313" key="8">
    <source>
        <dbReference type="Proteomes" id="UP001329430"/>
    </source>
</evidence>
<keyword evidence="3" id="KW-0175">Coiled coil</keyword>
<accession>A0AAN7VDS8</accession>
<gene>
    <name evidence="7" type="ORF">RI129_008241</name>
</gene>
<organism evidence="7 8">
    <name type="scientific">Pyrocoelia pectoralis</name>
    <dbReference type="NCBI Taxonomy" id="417401"/>
    <lineage>
        <taxon>Eukaryota</taxon>
        <taxon>Metazoa</taxon>
        <taxon>Ecdysozoa</taxon>
        <taxon>Arthropoda</taxon>
        <taxon>Hexapoda</taxon>
        <taxon>Insecta</taxon>
        <taxon>Pterygota</taxon>
        <taxon>Neoptera</taxon>
        <taxon>Endopterygota</taxon>
        <taxon>Coleoptera</taxon>
        <taxon>Polyphaga</taxon>
        <taxon>Elateriformia</taxon>
        <taxon>Elateroidea</taxon>
        <taxon>Lampyridae</taxon>
        <taxon>Lampyrinae</taxon>
        <taxon>Pyrocoelia</taxon>
    </lineage>
</organism>
<keyword evidence="4 5" id="KW-0472">Membrane</keyword>
<proteinExistence type="predicted"/>
<dbReference type="InterPro" id="IPR045242">
    <property type="entry name" value="Syntaxin"/>
</dbReference>
<evidence type="ECO:0000313" key="7">
    <source>
        <dbReference type="EMBL" id="KAK5642074.1"/>
    </source>
</evidence>
<dbReference type="GO" id="GO:0006886">
    <property type="term" value="P:intracellular protein transport"/>
    <property type="evidence" value="ECO:0007669"/>
    <property type="project" value="TreeGrafter"/>
</dbReference>
<keyword evidence="2" id="KW-0813">Transport</keyword>
<dbReference type="CDD" id="cd15852">
    <property type="entry name" value="SNARE_Syntaxin8"/>
    <property type="match status" value="1"/>
</dbReference>
<sequence>MALLNLGGDPWLNEHDSCEKLHRDIMEQLSSRQQEPRTTEKYARMSSGIRFRLKQYTNEVNQLREKTNQASRSRSITLDETERRLRQIELLQSKGVQMQKMFDEHNLNINQDRSHLLGATASWESDDDEPLDTGAPKYTVQQLKAQQQEMLQEQDKGLENLSKIISKQKNIAQSISTEVDLQNEIIDDLGDHIDRTDTRVSSETNTIGIVMKKDKTTIYWVIIILLFITIICLAVI</sequence>